<feature type="binding site" evidence="9">
    <location>
        <position position="92"/>
    </location>
    <ligand>
        <name>Mg(2+)</name>
        <dbReference type="ChEBI" id="CHEBI:18420"/>
        <label>1</label>
    </ligand>
</feature>
<dbReference type="GO" id="GO:0000162">
    <property type="term" value="P:L-tryptophan biosynthetic process"/>
    <property type="evidence" value="ECO:0007669"/>
    <property type="project" value="UniProtKB-UniRule"/>
</dbReference>
<dbReference type="GO" id="GO:0005829">
    <property type="term" value="C:cytosol"/>
    <property type="evidence" value="ECO:0007669"/>
    <property type="project" value="TreeGrafter"/>
</dbReference>
<dbReference type="RefSeq" id="WP_075081214.1">
    <property type="nucleotide sequence ID" value="NZ_BDCO01000003.1"/>
</dbReference>
<keyword evidence="5 9" id="KW-0822">Tryptophan biosynthesis</keyword>
<feature type="binding site" evidence="9">
    <location>
        <position position="166"/>
    </location>
    <ligand>
        <name>anthranilate</name>
        <dbReference type="ChEBI" id="CHEBI:16567"/>
        <label>2</label>
    </ligand>
</feature>
<evidence type="ECO:0000259" key="10">
    <source>
        <dbReference type="Pfam" id="PF00591"/>
    </source>
</evidence>
<evidence type="ECO:0000313" key="12">
    <source>
        <dbReference type="Proteomes" id="UP000076023"/>
    </source>
</evidence>
<dbReference type="EMBL" id="BDCO01000003">
    <property type="protein sequence ID" value="GAT35400.1"/>
    <property type="molecule type" value="Genomic_DNA"/>
</dbReference>
<dbReference type="UniPathway" id="UPA00035">
    <property type="reaction ID" value="UER00041"/>
</dbReference>
<dbReference type="Pfam" id="PF00591">
    <property type="entry name" value="Glycos_transf_3"/>
    <property type="match status" value="1"/>
</dbReference>
<comment type="catalytic activity">
    <reaction evidence="7 9">
        <text>N-(5-phospho-beta-D-ribosyl)anthranilate + diphosphate = 5-phospho-alpha-D-ribose 1-diphosphate + anthranilate</text>
        <dbReference type="Rhea" id="RHEA:11768"/>
        <dbReference type="ChEBI" id="CHEBI:16567"/>
        <dbReference type="ChEBI" id="CHEBI:18277"/>
        <dbReference type="ChEBI" id="CHEBI:33019"/>
        <dbReference type="ChEBI" id="CHEBI:58017"/>
        <dbReference type="EC" id="2.4.2.18"/>
    </reaction>
</comment>
<keyword evidence="4 9" id="KW-0808">Transferase</keyword>
<comment type="subunit">
    <text evidence="9">Homodimer.</text>
</comment>
<organism evidence="11 12">
    <name type="scientific">Terrimicrobium sacchariphilum</name>
    <dbReference type="NCBI Taxonomy" id="690879"/>
    <lineage>
        <taxon>Bacteria</taxon>
        <taxon>Pseudomonadati</taxon>
        <taxon>Verrucomicrobiota</taxon>
        <taxon>Terrimicrobiia</taxon>
        <taxon>Terrimicrobiales</taxon>
        <taxon>Terrimicrobiaceae</taxon>
        <taxon>Terrimicrobium</taxon>
    </lineage>
</organism>
<dbReference type="AlphaFoldDB" id="A0A146GDL6"/>
<feature type="binding site" evidence="9">
    <location>
        <position position="80"/>
    </location>
    <ligand>
        <name>5-phospho-alpha-D-ribose 1-diphosphate</name>
        <dbReference type="ChEBI" id="CHEBI:58017"/>
    </ligand>
</feature>
<dbReference type="OrthoDB" id="9806430at2"/>
<comment type="cofactor">
    <cofactor evidence="9">
        <name>Mg(2+)</name>
        <dbReference type="ChEBI" id="CHEBI:18420"/>
    </cofactor>
    <text evidence="9">Binds 2 magnesium ions per monomer.</text>
</comment>
<dbReference type="Gene3D" id="3.40.1030.10">
    <property type="entry name" value="Nucleoside phosphorylase/phosphoribosyltransferase catalytic domain"/>
    <property type="match status" value="1"/>
</dbReference>
<evidence type="ECO:0000313" key="11">
    <source>
        <dbReference type="EMBL" id="GAT35400.1"/>
    </source>
</evidence>
<dbReference type="HAMAP" id="MF_00211">
    <property type="entry name" value="TrpD"/>
    <property type="match status" value="1"/>
</dbReference>
<dbReference type="STRING" id="690879.TSACC_3465"/>
<evidence type="ECO:0000256" key="9">
    <source>
        <dbReference type="HAMAP-Rule" id="MF_00211"/>
    </source>
</evidence>
<comment type="function">
    <text evidence="9">Catalyzes the transfer of the phosphoribosyl group of 5-phosphorylribose-1-pyrophosphate (PRPP) to anthranilate to yield N-(5'-phosphoribosyl)-anthranilate (PRA).</text>
</comment>
<dbReference type="InterPro" id="IPR000312">
    <property type="entry name" value="Glycosyl_Trfase_fam3"/>
</dbReference>
<evidence type="ECO:0000256" key="8">
    <source>
        <dbReference type="ARBA" id="ARBA00061188"/>
    </source>
</evidence>
<dbReference type="PANTHER" id="PTHR43285">
    <property type="entry name" value="ANTHRANILATE PHOSPHORIBOSYLTRANSFERASE"/>
    <property type="match status" value="1"/>
</dbReference>
<sequence length="342" mass="36263">MLAQFTEQLRAGAAMTRPDIETVCSLLLDEGQSIPMRADFLRALEGKGATADEIASFVEVLLLRANSPAITPEGIIDVCGTGGDRHGLVNISTASMFVTAGCGIPVVKHGNRGVTSKSGGADVLEALGVRIDTAPEQAAEILERAGCVFLFAPRYHPTFKAIAPVRKLLAEEGTPTIFNLLGPLLNPAKPEFQLAGVFNPSLLPLYAEVFRLLGRHSAWAVHGESPEGGLDEVSTLGPTTVHRVEDGEIFQDQLDTEKLPIFPAVLTDLKGGGAEENARTVVEVLEGSGPVAIRQIIALNAACSLLVTGAEVQLDEAFRRAEESISAGRALESLNKLRRATN</sequence>
<dbReference type="FunCoup" id="A0A146GDL6">
    <property type="interactions" value="400"/>
</dbReference>
<keyword evidence="9" id="KW-0479">Metal-binding</keyword>
<name>A0A146GDL6_TERSA</name>
<dbReference type="InterPro" id="IPR035902">
    <property type="entry name" value="Nuc_phospho_transferase"/>
</dbReference>
<dbReference type="InParanoid" id="A0A146GDL6"/>
<feature type="binding site" evidence="9">
    <location>
        <position position="231"/>
    </location>
    <ligand>
        <name>Mg(2+)</name>
        <dbReference type="ChEBI" id="CHEBI:18420"/>
        <label>2</label>
    </ligand>
</feature>
<feature type="binding site" evidence="9">
    <location>
        <position position="80"/>
    </location>
    <ligand>
        <name>anthranilate</name>
        <dbReference type="ChEBI" id="CHEBI:16567"/>
        <label>1</label>
    </ligand>
</feature>
<feature type="binding site" evidence="9">
    <location>
        <begin position="108"/>
        <end position="116"/>
    </location>
    <ligand>
        <name>5-phospho-alpha-D-ribose 1-diphosphate</name>
        <dbReference type="ChEBI" id="CHEBI:58017"/>
    </ligand>
</feature>
<protein>
    <recommendedName>
        <fullName evidence="9">Anthranilate phosphoribosyltransferase</fullName>
        <ecNumber evidence="9">2.4.2.18</ecNumber>
    </recommendedName>
</protein>
<reference evidence="12" key="1">
    <citation type="journal article" date="2017" name="Genome Announc.">
        <title>Draft Genome Sequence of Terrimicrobium sacchariphilum NM-5T, a Facultative Anaerobic Soil Bacterium of the Class Spartobacteria.</title>
        <authorList>
            <person name="Qiu Y.L."/>
            <person name="Tourlousse D.M."/>
            <person name="Matsuura N."/>
            <person name="Ohashi A."/>
            <person name="Sekiguchi Y."/>
        </authorList>
    </citation>
    <scope>NUCLEOTIDE SEQUENCE [LARGE SCALE GENOMIC DNA]</scope>
    <source>
        <strain evidence="12">NM-5</strain>
    </source>
</reference>
<accession>A0A146GDL6</accession>
<dbReference type="SUPFAM" id="SSF52418">
    <property type="entry name" value="Nucleoside phosphorylase/phosphoribosyltransferase catalytic domain"/>
    <property type="match status" value="1"/>
</dbReference>
<keyword evidence="6 9" id="KW-0057">Aromatic amino acid biosynthesis</keyword>
<feature type="binding site" evidence="9">
    <location>
        <position position="232"/>
    </location>
    <ligand>
        <name>Mg(2+)</name>
        <dbReference type="ChEBI" id="CHEBI:18420"/>
        <label>2</label>
    </ligand>
</feature>
<dbReference type="PANTHER" id="PTHR43285:SF2">
    <property type="entry name" value="ANTHRANILATE PHOSPHORIBOSYLTRANSFERASE"/>
    <property type="match status" value="1"/>
</dbReference>
<keyword evidence="2 9" id="KW-0028">Amino-acid biosynthesis</keyword>
<evidence type="ECO:0000256" key="1">
    <source>
        <dbReference type="ARBA" id="ARBA00004907"/>
    </source>
</evidence>
<keyword evidence="3 9" id="KW-0328">Glycosyltransferase</keyword>
<comment type="caution">
    <text evidence="11">The sequence shown here is derived from an EMBL/GenBank/DDBJ whole genome shotgun (WGS) entry which is preliminary data.</text>
</comment>
<comment type="similarity">
    <text evidence="9">Belongs to the anthranilate phosphoribosyltransferase family.</text>
</comment>
<dbReference type="NCBIfam" id="TIGR01245">
    <property type="entry name" value="trpD"/>
    <property type="match status" value="1"/>
</dbReference>
<feature type="binding site" evidence="9">
    <location>
        <begin position="83"/>
        <end position="84"/>
    </location>
    <ligand>
        <name>5-phospho-alpha-D-ribose 1-diphosphate</name>
        <dbReference type="ChEBI" id="CHEBI:58017"/>
    </ligand>
</feature>
<dbReference type="Gene3D" id="1.20.970.10">
    <property type="entry name" value="Transferase, Pyrimidine Nucleoside Phosphorylase, Chain C"/>
    <property type="match status" value="1"/>
</dbReference>
<dbReference type="EC" id="2.4.2.18" evidence="9"/>
<feature type="binding site" evidence="9">
    <location>
        <position position="111"/>
    </location>
    <ligand>
        <name>anthranilate</name>
        <dbReference type="ChEBI" id="CHEBI:16567"/>
        <label>1</label>
    </ligand>
</feature>
<evidence type="ECO:0000256" key="5">
    <source>
        <dbReference type="ARBA" id="ARBA00022822"/>
    </source>
</evidence>
<gene>
    <name evidence="9" type="primary">trpD</name>
    <name evidence="11" type="ORF">TSACC_3465</name>
</gene>
<feature type="binding site" evidence="9">
    <location>
        <position position="120"/>
    </location>
    <ligand>
        <name>5-phospho-alpha-D-ribose 1-diphosphate</name>
        <dbReference type="ChEBI" id="CHEBI:58017"/>
    </ligand>
</feature>
<dbReference type="Proteomes" id="UP000076023">
    <property type="component" value="Unassembled WGS sequence"/>
</dbReference>
<keyword evidence="9" id="KW-0460">Magnesium</keyword>
<dbReference type="GO" id="GO:0004048">
    <property type="term" value="F:anthranilate phosphoribosyltransferase activity"/>
    <property type="evidence" value="ECO:0007669"/>
    <property type="project" value="UniProtKB-UniRule"/>
</dbReference>
<dbReference type="FunFam" id="3.40.1030.10:FF:000002">
    <property type="entry name" value="Anthranilate phosphoribosyltransferase"/>
    <property type="match status" value="1"/>
</dbReference>
<proteinExistence type="inferred from homology"/>
<feature type="binding site" evidence="9">
    <location>
        <begin position="90"/>
        <end position="93"/>
    </location>
    <ligand>
        <name>5-phospho-alpha-D-ribose 1-diphosphate</name>
        <dbReference type="ChEBI" id="CHEBI:58017"/>
    </ligand>
</feature>
<evidence type="ECO:0000256" key="7">
    <source>
        <dbReference type="ARBA" id="ARBA00052328"/>
    </source>
</evidence>
<comment type="similarity">
    <text evidence="8">In the C-terminal section; belongs to the anthranilate phosphoribosyltransferase family.</text>
</comment>
<evidence type="ECO:0000256" key="2">
    <source>
        <dbReference type="ARBA" id="ARBA00022605"/>
    </source>
</evidence>
<comment type="caution">
    <text evidence="9">Lacks conserved residue(s) required for the propagation of feature annotation.</text>
</comment>
<keyword evidence="12" id="KW-1185">Reference proteome</keyword>
<dbReference type="InterPro" id="IPR005940">
    <property type="entry name" value="Anthranilate_Pribosyl_Tfrase"/>
</dbReference>
<comment type="pathway">
    <text evidence="1 9">Amino-acid biosynthesis; L-tryptophan biosynthesis; L-tryptophan from chorismate: step 2/5.</text>
</comment>
<evidence type="ECO:0000256" key="3">
    <source>
        <dbReference type="ARBA" id="ARBA00022676"/>
    </source>
</evidence>
<evidence type="ECO:0000256" key="6">
    <source>
        <dbReference type="ARBA" id="ARBA00023141"/>
    </source>
</evidence>
<evidence type="ECO:0000256" key="4">
    <source>
        <dbReference type="ARBA" id="ARBA00022679"/>
    </source>
</evidence>
<feature type="binding site" evidence="9">
    <location>
        <position position="232"/>
    </location>
    <ligand>
        <name>Mg(2+)</name>
        <dbReference type="ChEBI" id="CHEBI:18420"/>
        <label>1</label>
    </ligand>
</feature>
<dbReference type="GO" id="GO:0000287">
    <property type="term" value="F:magnesium ion binding"/>
    <property type="evidence" value="ECO:0007669"/>
    <property type="project" value="UniProtKB-UniRule"/>
</dbReference>
<feature type="domain" description="Glycosyl transferase family 3" evidence="10">
    <location>
        <begin position="74"/>
        <end position="331"/>
    </location>
</feature>